<keyword evidence="1" id="KW-0472">Membrane</keyword>
<keyword evidence="1" id="KW-1133">Transmembrane helix</keyword>
<reference evidence="2 3" key="1">
    <citation type="journal article" date="2010" name="Stand. Genomic Sci.">
        <title>Complete genome sequence of Ignisphaera aggregans type strain (AQ1.S1).</title>
        <authorList>
            <person name="Goker M."/>
            <person name="Held B."/>
            <person name="Lapidus A."/>
            <person name="Nolan M."/>
            <person name="Spring S."/>
            <person name="Yasawong M."/>
            <person name="Lucas S."/>
            <person name="Glavina Del Rio T."/>
            <person name="Tice H."/>
            <person name="Cheng J.F."/>
            <person name="Goodwin L."/>
            <person name="Tapia R."/>
            <person name="Pitluck S."/>
            <person name="Liolios K."/>
            <person name="Ivanova N."/>
            <person name="Mavromatis K."/>
            <person name="Mikhailova N."/>
            <person name="Pati A."/>
            <person name="Chen A."/>
            <person name="Palaniappan K."/>
            <person name="Brambilla E."/>
            <person name="Land M."/>
            <person name="Hauser L."/>
            <person name="Chang Y.J."/>
            <person name="Jeffries C.D."/>
            <person name="Brettin T."/>
            <person name="Detter J.C."/>
            <person name="Han C."/>
            <person name="Rohde M."/>
            <person name="Sikorski J."/>
            <person name="Woyke T."/>
            <person name="Bristow J."/>
            <person name="Eisen J.A."/>
            <person name="Markowitz V."/>
            <person name="Hugenholtz P."/>
            <person name="Kyrpides N.C."/>
            <person name="Klenk H.P."/>
        </authorList>
    </citation>
    <scope>NUCLEOTIDE SEQUENCE [LARGE SCALE GENOMIC DNA]</scope>
    <source>
        <strain evidence="3">DSM 17230 / JCM 13409 / AQ1.S1</strain>
    </source>
</reference>
<keyword evidence="3" id="KW-1185">Reference proteome</keyword>
<protein>
    <recommendedName>
        <fullName evidence="4">ABC transporter permease</fullName>
    </recommendedName>
</protein>
<feature type="transmembrane region" description="Helical" evidence="1">
    <location>
        <begin position="144"/>
        <end position="165"/>
    </location>
</feature>
<organism evidence="2 3">
    <name type="scientific">Ignisphaera aggregans (strain DSM 17230 / JCM 13409 / AQ1.S1)</name>
    <dbReference type="NCBI Taxonomy" id="583356"/>
    <lineage>
        <taxon>Archaea</taxon>
        <taxon>Thermoproteota</taxon>
        <taxon>Thermoprotei</taxon>
        <taxon>Desulfurococcales</taxon>
        <taxon>Desulfurococcaceae</taxon>
        <taxon>Ignisphaera</taxon>
    </lineage>
</organism>
<dbReference type="AlphaFoldDB" id="E0SNJ2"/>
<dbReference type="KEGG" id="iag:Igag_0973"/>
<name>E0SNJ2_IGNAA</name>
<dbReference type="EMBL" id="CP002098">
    <property type="protein sequence ID" value="ADM27788.1"/>
    <property type="molecule type" value="Genomic_DNA"/>
</dbReference>
<dbReference type="STRING" id="583356.Igag_0973"/>
<feature type="transmembrane region" description="Helical" evidence="1">
    <location>
        <begin position="172"/>
        <end position="193"/>
    </location>
</feature>
<sequence>MKNLLQVNIKRVYIYLVYITNKTLRWLIALIIAITFMYSLMILSAIPSIAVGPTTPSYDIYPGTIILLMVIEMVIAFIPSTVIDEIERGETTLFLAHSLKRNEYLFAWILALLLFPLALILSHILTLVIIYPPQNIALKLIENMLYMSIQIVELIVLLFSISIITRRKNLSVVIGIIIAVPLLFLLPFAGSMLQSTNDPIWYTLLVPIAILKPYTYHIFTITSTSYPYPYRSIQLPSTTTIYVIAIVLTIAIAIATFIRFMKIDL</sequence>
<proteinExistence type="predicted"/>
<feature type="transmembrane region" description="Helical" evidence="1">
    <location>
        <begin position="199"/>
        <end position="219"/>
    </location>
</feature>
<feature type="transmembrane region" description="Helical" evidence="1">
    <location>
        <begin position="26"/>
        <end position="48"/>
    </location>
</feature>
<gene>
    <name evidence="2" type="ordered locus">Igag_0973</name>
</gene>
<evidence type="ECO:0008006" key="4">
    <source>
        <dbReference type="Google" id="ProtNLM"/>
    </source>
</evidence>
<accession>E0SNJ2</accession>
<dbReference type="Proteomes" id="UP000001304">
    <property type="component" value="Chromosome"/>
</dbReference>
<keyword evidence="1" id="KW-0812">Transmembrane</keyword>
<evidence type="ECO:0000313" key="3">
    <source>
        <dbReference type="Proteomes" id="UP000001304"/>
    </source>
</evidence>
<feature type="transmembrane region" description="Helical" evidence="1">
    <location>
        <begin position="60"/>
        <end position="83"/>
    </location>
</feature>
<evidence type="ECO:0000256" key="1">
    <source>
        <dbReference type="SAM" id="Phobius"/>
    </source>
</evidence>
<dbReference type="BioCyc" id="IAGG583356:GHAH-956-MONOMER"/>
<feature type="transmembrane region" description="Helical" evidence="1">
    <location>
        <begin position="104"/>
        <end position="132"/>
    </location>
</feature>
<feature type="transmembrane region" description="Helical" evidence="1">
    <location>
        <begin position="240"/>
        <end position="261"/>
    </location>
</feature>
<dbReference type="HOGENOM" id="CLU_1048104_0_0_2"/>
<evidence type="ECO:0000313" key="2">
    <source>
        <dbReference type="EMBL" id="ADM27788.1"/>
    </source>
</evidence>